<gene>
    <name evidence="13" type="ORF">COU00_00065</name>
</gene>
<keyword evidence="6 12" id="KW-1133">Transmembrane helix</keyword>
<organism evidence="13 14">
    <name type="scientific">Candidatus Falkowbacteria bacterium CG10_big_fil_rev_8_21_14_0_10_43_11</name>
    <dbReference type="NCBI Taxonomy" id="1974568"/>
    <lineage>
        <taxon>Bacteria</taxon>
        <taxon>Candidatus Falkowiibacteriota</taxon>
    </lineage>
</organism>
<evidence type="ECO:0000256" key="2">
    <source>
        <dbReference type="ARBA" id="ARBA00010441"/>
    </source>
</evidence>
<evidence type="ECO:0000313" key="13">
    <source>
        <dbReference type="EMBL" id="PIT94241.1"/>
    </source>
</evidence>
<keyword evidence="4 11" id="KW-0808">Transferase</keyword>
<evidence type="ECO:0000256" key="7">
    <source>
        <dbReference type="ARBA" id="ARBA00023098"/>
    </source>
</evidence>
<comment type="caution">
    <text evidence="13">The sequence shown here is derived from an EMBL/GenBank/DDBJ whole genome shotgun (WGS) entry which is preliminary data.</text>
</comment>
<accession>A0A2M6WN53</accession>
<dbReference type="Gene3D" id="1.20.120.1760">
    <property type="match status" value="1"/>
</dbReference>
<dbReference type="EMBL" id="PFAS01000001">
    <property type="protein sequence ID" value="PIT94241.1"/>
    <property type="molecule type" value="Genomic_DNA"/>
</dbReference>
<evidence type="ECO:0000256" key="8">
    <source>
        <dbReference type="ARBA" id="ARBA00023136"/>
    </source>
</evidence>
<feature type="transmembrane region" description="Helical" evidence="12">
    <location>
        <begin position="117"/>
        <end position="136"/>
    </location>
</feature>
<dbReference type="InterPro" id="IPR043130">
    <property type="entry name" value="CDP-OH_PTrfase_TM_dom"/>
</dbReference>
<evidence type="ECO:0000256" key="6">
    <source>
        <dbReference type="ARBA" id="ARBA00022989"/>
    </source>
</evidence>
<dbReference type="InterPro" id="IPR004570">
    <property type="entry name" value="Phosphatidylglycerol_P_synth"/>
</dbReference>
<dbReference type="InterPro" id="IPR000462">
    <property type="entry name" value="CDP-OH_P_trans"/>
</dbReference>
<keyword evidence="7" id="KW-0443">Lipid metabolism</keyword>
<name>A0A2M6WN53_9BACT</name>
<dbReference type="GO" id="GO:0008444">
    <property type="term" value="F:CDP-diacylglycerol-glycerol-3-phosphate 3-phosphatidyltransferase activity"/>
    <property type="evidence" value="ECO:0007669"/>
    <property type="project" value="InterPro"/>
</dbReference>
<keyword evidence="8 12" id="KW-0472">Membrane</keyword>
<evidence type="ECO:0000256" key="11">
    <source>
        <dbReference type="RuleBase" id="RU003750"/>
    </source>
</evidence>
<feature type="transmembrane region" description="Helical" evidence="12">
    <location>
        <begin position="51"/>
        <end position="72"/>
    </location>
</feature>
<evidence type="ECO:0000256" key="9">
    <source>
        <dbReference type="ARBA" id="ARBA00023209"/>
    </source>
</evidence>
<dbReference type="Proteomes" id="UP000229335">
    <property type="component" value="Unassembled WGS sequence"/>
</dbReference>
<comment type="similarity">
    <text evidence="2 11">Belongs to the CDP-alcohol phosphatidyltransferase class-I family.</text>
</comment>
<feature type="transmembrane region" description="Helical" evidence="12">
    <location>
        <begin position="182"/>
        <end position="198"/>
    </location>
</feature>
<evidence type="ECO:0000256" key="4">
    <source>
        <dbReference type="ARBA" id="ARBA00022679"/>
    </source>
</evidence>
<proteinExistence type="inferred from homology"/>
<evidence type="ECO:0000256" key="12">
    <source>
        <dbReference type="SAM" id="Phobius"/>
    </source>
</evidence>
<dbReference type="InterPro" id="IPR048254">
    <property type="entry name" value="CDP_ALCOHOL_P_TRANSF_CS"/>
</dbReference>
<dbReference type="Pfam" id="PF01066">
    <property type="entry name" value="CDP-OH_P_transf"/>
    <property type="match status" value="1"/>
</dbReference>
<dbReference type="AlphaFoldDB" id="A0A2M6WN53"/>
<protein>
    <recommendedName>
        <fullName evidence="15">CDP-diacylglycerol--glycerol-3-phosphate 3-phosphatidyltransferase</fullName>
    </recommendedName>
</protein>
<comment type="subcellular location">
    <subcellularLocation>
        <location evidence="1">Membrane</location>
        <topology evidence="1">Multi-pass membrane protein</topology>
    </subcellularLocation>
</comment>
<sequence>MWLFHDDKNYQRAAKIFWHDKILAATVLRLFPASVKPNHVTIFRFLATPPVMLLMFFDYYQVGIWAFLLVAFSDALDGSLARTRAQITEWGKVYDPLADKLLIGSMIFAIVLRYIDFYAAMVIVGLEAIIIISAWWRKHNGHSVEANIWGKIKMLLQVSGTVFLLLAIVFDFESLLPFGKGAFYLAIAFSIISLLTYGI</sequence>
<feature type="transmembrane region" description="Helical" evidence="12">
    <location>
        <begin position="148"/>
        <end position="170"/>
    </location>
</feature>
<keyword evidence="3" id="KW-0444">Lipid biosynthesis</keyword>
<dbReference type="GO" id="GO:0046474">
    <property type="term" value="P:glycerophospholipid biosynthetic process"/>
    <property type="evidence" value="ECO:0007669"/>
    <property type="project" value="TreeGrafter"/>
</dbReference>
<dbReference type="GO" id="GO:0016020">
    <property type="term" value="C:membrane"/>
    <property type="evidence" value="ECO:0007669"/>
    <property type="project" value="UniProtKB-SubCell"/>
</dbReference>
<evidence type="ECO:0000256" key="1">
    <source>
        <dbReference type="ARBA" id="ARBA00004141"/>
    </source>
</evidence>
<dbReference type="PROSITE" id="PS00379">
    <property type="entry name" value="CDP_ALCOHOL_P_TRANSF"/>
    <property type="match status" value="1"/>
</dbReference>
<evidence type="ECO:0008006" key="15">
    <source>
        <dbReference type="Google" id="ProtNLM"/>
    </source>
</evidence>
<evidence type="ECO:0000256" key="10">
    <source>
        <dbReference type="ARBA" id="ARBA00023264"/>
    </source>
</evidence>
<dbReference type="PANTHER" id="PTHR14269">
    <property type="entry name" value="CDP-DIACYLGLYCEROL--GLYCEROL-3-PHOSPHATE 3-PHOSPHATIDYLTRANSFERASE-RELATED"/>
    <property type="match status" value="1"/>
</dbReference>
<evidence type="ECO:0000256" key="3">
    <source>
        <dbReference type="ARBA" id="ARBA00022516"/>
    </source>
</evidence>
<keyword evidence="10" id="KW-1208">Phospholipid metabolism</keyword>
<reference evidence="14" key="1">
    <citation type="submission" date="2017-09" db="EMBL/GenBank/DDBJ databases">
        <title>Depth-based differentiation of microbial function through sediment-hosted aquifers and enrichment of novel symbionts in the deep terrestrial subsurface.</title>
        <authorList>
            <person name="Probst A.J."/>
            <person name="Ladd B."/>
            <person name="Jarett J.K."/>
            <person name="Geller-Mcgrath D.E."/>
            <person name="Sieber C.M.K."/>
            <person name="Emerson J.B."/>
            <person name="Anantharaman K."/>
            <person name="Thomas B.C."/>
            <person name="Malmstrom R."/>
            <person name="Stieglmeier M."/>
            <person name="Klingl A."/>
            <person name="Woyke T."/>
            <person name="Ryan C.M."/>
            <person name="Banfield J.F."/>
        </authorList>
    </citation>
    <scope>NUCLEOTIDE SEQUENCE [LARGE SCALE GENOMIC DNA]</scope>
</reference>
<evidence type="ECO:0000256" key="5">
    <source>
        <dbReference type="ARBA" id="ARBA00022692"/>
    </source>
</evidence>
<keyword evidence="9" id="KW-0594">Phospholipid biosynthesis</keyword>
<dbReference type="PANTHER" id="PTHR14269:SF62">
    <property type="entry name" value="CDP-DIACYLGLYCEROL--GLYCEROL-3-PHOSPHATE 3-PHOSPHATIDYLTRANSFERASE 1, CHLOROPLASTIC"/>
    <property type="match status" value="1"/>
</dbReference>
<evidence type="ECO:0000313" key="14">
    <source>
        <dbReference type="Proteomes" id="UP000229335"/>
    </source>
</evidence>
<dbReference type="InterPro" id="IPR050324">
    <property type="entry name" value="CDP-alcohol_PTase-I"/>
</dbReference>
<dbReference type="PIRSF" id="PIRSF000847">
    <property type="entry name" value="Phos_ph_gly_syn"/>
    <property type="match status" value="1"/>
</dbReference>
<keyword evidence="5 12" id="KW-0812">Transmembrane</keyword>